<evidence type="ECO:0000259" key="2">
    <source>
        <dbReference type="Pfam" id="PF01593"/>
    </source>
</evidence>
<feature type="signal peptide" evidence="1">
    <location>
        <begin position="1"/>
        <end position="20"/>
    </location>
</feature>
<dbReference type="OrthoDB" id="7777654at2759"/>
<feature type="chain" id="PRO_5034203599" description="Amine oxidase domain-containing protein" evidence="1">
    <location>
        <begin position="21"/>
        <end position="657"/>
    </location>
</feature>
<dbReference type="Gene3D" id="3.50.50.60">
    <property type="entry name" value="FAD/NAD(P)-binding domain"/>
    <property type="match status" value="1"/>
</dbReference>
<dbReference type="PANTHER" id="PTHR10742">
    <property type="entry name" value="FLAVIN MONOAMINE OXIDASE"/>
    <property type="match status" value="1"/>
</dbReference>
<dbReference type="Proteomes" id="UP000646827">
    <property type="component" value="Unassembled WGS sequence"/>
</dbReference>
<dbReference type="InterPro" id="IPR050281">
    <property type="entry name" value="Flavin_monoamine_oxidase"/>
</dbReference>
<keyword evidence="4" id="KW-1185">Reference proteome</keyword>
<evidence type="ECO:0000256" key="1">
    <source>
        <dbReference type="SAM" id="SignalP"/>
    </source>
</evidence>
<protein>
    <recommendedName>
        <fullName evidence="2">Amine oxidase domain-containing protein</fullName>
    </recommendedName>
</protein>
<evidence type="ECO:0000313" key="4">
    <source>
        <dbReference type="Proteomes" id="UP000646827"/>
    </source>
</evidence>
<name>A0A8H7VNX9_9FUNG</name>
<dbReference type="InterPro" id="IPR002937">
    <property type="entry name" value="Amino_oxidase"/>
</dbReference>
<dbReference type="InterPro" id="IPR036188">
    <property type="entry name" value="FAD/NAD-bd_sf"/>
</dbReference>
<dbReference type="SUPFAM" id="SSF54373">
    <property type="entry name" value="FAD-linked reductases, C-terminal domain"/>
    <property type="match status" value="1"/>
</dbReference>
<feature type="domain" description="Amine oxidase" evidence="2">
    <location>
        <begin position="167"/>
        <end position="631"/>
    </location>
</feature>
<dbReference type="Gene3D" id="3.90.660.10">
    <property type="match status" value="1"/>
</dbReference>
<dbReference type="GO" id="GO:0009063">
    <property type="term" value="P:amino acid catabolic process"/>
    <property type="evidence" value="ECO:0007669"/>
    <property type="project" value="TreeGrafter"/>
</dbReference>
<dbReference type="Gene3D" id="1.20.1440.240">
    <property type="match status" value="1"/>
</dbReference>
<dbReference type="PANTHER" id="PTHR10742:SF342">
    <property type="entry name" value="AMINE OXIDASE"/>
    <property type="match status" value="1"/>
</dbReference>
<dbReference type="EMBL" id="JAEPRB010000022">
    <property type="protein sequence ID" value="KAG2225937.1"/>
    <property type="molecule type" value="Genomic_DNA"/>
</dbReference>
<sequence>MVKTTTSLFLLATAALQAMAAPTVSPDSILTIDDTLQADSLTNIFLDYGSKSFEGPLTLSYGACNTKEATHIIGTTEVTPEFQPTKFVWAVPSDAQTGCIFAKDSTGSTIAQSEPYTVSTKFSKRGHPEFEDMHFDAVKFHKAQMAKHNKIHASDKSEKIGIVGAGMSGLFAGLLLDQAGIHNYEILEANDRLGGRVHTTYFSNSSTAYQEMGPMRFPISIDYGDKKLPVTDHNSVFALAEELNNMNDEEYKIEFIKWTQSSENNLYYRNGIRLPDGRVPTVGQVAANASLTKDAGTGEFSEQVDKATAEFYTDDWMKLMSKDMYKAHAKALEENYDDWSESAWLHQKSGLSLNATEYATGLKSGNIWEDMYDTFTFSATDWRTVQGGLNRLAKGFEPVLGNKVEFGIKVSKLAVKEDGQVSVQWKTKPYDEEYQSKSYDNVIVGVPFTIVRNWHLPELPYTLSRAIKNMGYSQACKVALEFSERFWEQYELPIKGGCDSTDLSVGNICYPSNNLGQEGPGVMLASYSSGDGGLRFASMTEEQHVAHVLEDIYELHGEIAKEKYTGNYDRVCWILDEFQSGSWASAEPGQHKLYMPSYFEMNDGIVFVGEHTDIKHAWISAALESSIRGVAMVLVEHGHIKEAKQLVKKWNATWMKI</sequence>
<dbReference type="AlphaFoldDB" id="A0A8H7VNX9"/>
<accession>A0A8H7VNX9</accession>
<reference evidence="3 4" key="1">
    <citation type="submission" date="2020-12" db="EMBL/GenBank/DDBJ databases">
        <title>Metabolic potential, ecology and presence of endohyphal bacteria is reflected in genomic diversity of Mucoromycotina.</title>
        <authorList>
            <person name="Muszewska A."/>
            <person name="Okrasinska A."/>
            <person name="Steczkiewicz K."/>
            <person name="Drgas O."/>
            <person name="Orlowska M."/>
            <person name="Perlinska-Lenart U."/>
            <person name="Aleksandrzak-Piekarczyk T."/>
            <person name="Szatraj K."/>
            <person name="Zielenkiewicz U."/>
            <person name="Pilsyk S."/>
            <person name="Malc E."/>
            <person name="Mieczkowski P."/>
            <person name="Kruszewska J.S."/>
            <person name="Biernat P."/>
            <person name="Pawlowska J."/>
        </authorList>
    </citation>
    <scope>NUCLEOTIDE SEQUENCE [LARGE SCALE GENOMIC DNA]</scope>
    <source>
        <strain evidence="3 4">CBS 142.35</strain>
    </source>
</reference>
<comment type="caution">
    <text evidence="3">The sequence shown here is derived from an EMBL/GenBank/DDBJ whole genome shotgun (WGS) entry which is preliminary data.</text>
</comment>
<dbReference type="Pfam" id="PF01593">
    <property type="entry name" value="Amino_oxidase"/>
    <property type="match status" value="1"/>
</dbReference>
<dbReference type="GO" id="GO:0001716">
    <property type="term" value="F:L-amino-acid oxidase activity"/>
    <property type="evidence" value="ECO:0007669"/>
    <property type="project" value="TreeGrafter"/>
</dbReference>
<keyword evidence="1" id="KW-0732">Signal</keyword>
<evidence type="ECO:0000313" key="3">
    <source>
        <dbReference type="EMBL" id="KAG2225937.1"/>
    </source>
</evidence>
<dbReference type="SUPFAM" id="SSF51905">
    <property type="entry name" value="FAD/NAD(P)-binding domain"/>
    <property type="match status" value="1"/>
</dbReference>
<gene>
    <name evidence="3" type="ORF">INT45_006633</name>
</gene>
<proteinExistence type="predicted"/>
<organism evidence="3 4">
    <name type="scientific">Circinella minor</name>
    <dbReference type="NCBI Taxonomy" id="1195481"/>
    <lineage>
        <taxon>Eukaryota</taxon>
        <taxon>Fungi</taxon>
        <taxon>Fungi incertae sedis</taxon>
        <taxon>Mucoromycota</taxon>
        <taxon>Mucoromycotina</taxon>
        <taxon>Mucoromycetes</taxon>
        <taxon>Mucorales</taxon>
        <taxon>Lichtheimiaceae</taxon>
        <taxon>Circinella</taxon>
    </lineage>
</organism>